<evidence type="ECO:0000256" key="2">
    <source>
        <dbReference type="ARBA" id="ARBA00023125"/>
    </source>
</evidence>
<dbReference type="SMART" id="SM00342">
    <property type="entry name" value="HTH_ARAC"/>
    <property type="match status" value="1"/>
</dbReference>
<dbReference type="PANTHER" id="PTHR43280:SF27">
    <property type="entry name" value="TRANSCRIPTIONAL REGULATOR MTLR"/>
    <property type="match status" value="1"/>
</dbReference>
<dbReference type="PRINTS" id="PR00032">
    <property type="entry name" value="HTHARAC"/>
</dbReference>
<keyword evidence="4" id="KW-1133">Transmembrane helix</keyword>
<dbReference type="PROSITE" id="PS00041">
    <property type="entry name" value="HTH_ARAC_FAMILY_1"/>
    <property type="match status" value="1"/>
</dbReference>
<feature type="domain" description="HTH araC/xylS-type" evidence="5">
    <location>
        <begin position="642"/>
        <end position="741"/>
    </location>
</feature>
<evidence type="ECO:0000256" key="1">
    <source>
        <dbReference type="ARBA" id="ARBA00023015"/>
    </source>
</evidence>
<dbReference type="Gene3D" id="1.10.10.60">
    <property type="entry name" value="Homeodomain-like"/>
    <property type="match status" value="2"/>
</dbReference>
<dbReference type="GO" id="GO:0043565">
    <property type="term" value="F:sequence-specific DNA binding"/>
    <property type="evidence" value="ECO:0007669"/>
    <property type="project" value="InterPro"/>
</dbReference>
<accession>A0A9D1UB60</accession>
<dbReference type="AlphaFoldDB" id="A0A9D1UB60"/>
<name>A0A9D1UB60_9FIRM</name>
<protein>
    <submittedName>
        <fullName evidence="6">Helix-turn-helix domain-containing protein</fullName>
    </submittedName>
</protein>
<keyword evidence="4" id="KW-0472">Membrane</keyword>
<dbReference type="InterPro" id="IPR020449">
    <property type="entry name" value="Tscrpt_reg_AraC-type_HTH"/>
</dbReference>
<dbReference type="EMBL" id="DXGH01000027">
    <property type="protein sequence ID" value="HIW80803.1"/>
    <property type="molecule type" value="Genomic_DNA"/>
</dbReference>
<evidence type="ECO:0000313" key="7">
    <source>
        <dbReference type="Proteomes" id="UP000824265"/>
    </source>
</evidence>
<keyword evidence="3" id="KW-0804">Transcription</keyword>
<dbReference type="PANTHER" id="PTHR43280">
    <property type="entry name" value="ARAC-FAMILY TRANSCRIPTIONAL REGULATOR"/>
    <property type="match status" value="1"/>
</dbReference>
<evidence type="ECO:0000256" key="3">
    <source>
        <dbReference type="ARBA" id="ARBA00023163"/>
    </source>
</evidence>
<dbReference type="SUPFAM" id="SSF46689">
    <property type="entry name" value="Homeodomain-like"/>
    <property type="match status" value="1"/>
</dbReference>
<dbReference type="Pfam" id="PF12833">
    <property type="entry name" value="HTH_18"/>
    <property type="match status" value="1"/>
</dbReference>
<gene>
    <name evidence="6" type="ORF">H9742_04605</name>
</gene>
<reference evidence="6" key="1">
    <citation type="journal article" date="2021" name="PeerJ">
        <title>Extensive microbial diversity within the chicken gut microbiome revealed by metagenomics and culture.</title>
        <authorList>
            <person name="Gilroy R."/>
            <person name="Ravi A."/>
            <person name="Getino M."/>
            <person name="Pursley I."/>
            <person name="Horton D.L."/>
            <person name="Alikhan N.F."/>
            <person name="Baker D."/>
            <person name="Gharbi K."/>
            <person name="Hall N."/>
            <person name="Watson M."/>
            <person name="Adriaenssens E.M."/>
            <person name="Foster-Nyarko E."/>
            <person name="Jarju S."/>
            <person name="Secka A."/>
            <person name="Antonio M."/>
            <person name="Oren A."/>
            <person name="Chaudhuri R.R."/>
            <person name="La Ragione R."/>
            <person name="Hildebrand F."/>
            <person name="Pallen M.J."/>
        </authorList>
    </citation>
    <scope>NUCLEOTIDE SEQUENCE</scope>
    <source>
        <strain evidence="6">CHK195-6426</strain>
    </source>
</reference>
<evidence type="ECO:0000256" key="4">
    <source>
        <dbReference type="SAM" id="Phobius"/>
    </source>
</evidence>
<keyword evidence="4" id="KW-0812">Transmembrane</keyword>
<dbReference type="InterPro" id="IPR009057">
    <property type="entry name" value="Homeodomain-like_sf"/>
</dbReference>
<dbReference type="GO" id="GO:0003700">
    <property type="term" value="F:DNA-binding transcription factor activity"/>
    <property type="evidence" value="ECO:0007669"/>
    <property type="project" value="InterPro"/>
</dbReference>
<reference evidence="6" key="2">
    <citation type="submission" date="2021-04" db="EMBL/GenBank/DDBJ databases">
        <authorList>
            <person name="Gilroy R."/>
        </authorList>
    </citation>
    <scope>NUCLEOTIDE SEQUENCE</scope>
    <source>
        <strain evidence="6">CHK195-6426</strain>
    </source>
</reference>
<proteinExistence type="predicted"/>
<keyword evidence="2" id="KW-0238">DNA-binding</keyword>
<evidence type="ECO:0000259" key="5">
    <source>
        <dbReference type="PROSITE" id="PS01124"/>
    </source>
</evidence>
<dbReference type="PROSITE" id="PS01124">
    <property type="entry name" value="HTH_ARAC_FAMILY_2"/>
    <property type="match status" value="1"/>
</dbReference>
<keyword evidence="1" id="KW-0805">Transcription regulation</keyword>
<evidence type="ECO:0000313" key="6">
    <source>
        <dbReference type="EMBL" id="HIW80803.1"/>
    </source>
</evidence>
<dbReference type="Proteomes" id="UP000824265">
    <property type="component" value="Unassembled WGS sequence"/>
</dbReference>
<comment type="caution">
    <text evidence="6">The sequence shown here is derived from an EMBL/GenBank/DDBJ whole genome shotgun (WGS) entry which is preliminary data.</text>
</comment>
<sequence length="744" mass="84450">MLHKYITKWKSMPKIFLRMFLYNYIFFLSLLFVICAGVWGFATHQRRQVFQERASSHCQALSEYFDSLFTSFDRLSVTVGHNARLRSLASDPVSELDFDLIDSTMLFSAQQDMITSLAINSSISNLAIYLYGKDYVISSYGTSTLESFYQSLFLMEPNALSEYLRPLDAGSFLFLPRSEDSNSVLSQNSVYVISLVDTNGTRYANLFIFLDDREIGQHLERLVDSSENYYIFTNQNQTVLTNGEAASEEELLSLGHAASQTLFLLENADDWKFYVGTSPEYLKSQMLLITLVLAALWFAAAFIGIPVVFTLCRKNYKPIRELADLISQQAQNSKNASLEKKTQMEYETLKLAISSIFKDKHLLEEQLSIYKPVLINSLLLQLLENTGNSDSVISGLAALGVPIPYPCYKCISLQAVSIHQEIFINRALSMREHGALSCLFISIDRHTGYYLVNAPDCESCLAAVSSLTALLDKTAGVSCIGIGCCVQKADNISHSYRQAKEALRYLNLSAGSKCVSWEVLEPIQAQSALLPSLSAFSSLLLSGQFTDADKELQKYWKKNILQEYVPKSALVHFQQSLLSVLQQLKKDHGFCCDDTCIHSLQSWSVNMPEAFPELWQIWENIRESLARSFSDWKEERDSEDIRLFLDYLHEHIYEEDMSLSKMAATFHISESTVSRRIKAFTGYSFLDYVSNKRISHACSLLAETNMSVQEIAVATGYLNDVTFRRLFKKQMGITPSEYRQMNRR</sequence>
<organism evidence="6 7">
    <name type="scientific">Candidatus Acetatifactor stercoripullorum</name>
    <dbReference type="NCBI Taxonomy" id="2838414"/>
    <lineage>
        <taxon>Bacteria</taxon>
        <taxon>Bacillati</taxon>
        <taxon>Bacillota</taxon>
        <taxon>Clostridia</taxon>
        <taxon>Lachnospirales</taxon>
        <taxon>Lachnospiraceae</taxon>
        <taxon>Acetatifactor</taxon>
    </lineage>
</organism>
<dbReference type="InterPro" id="IPR018060">
    <property type="entry name" value="HTH_AraC"/>
</dbReference>
<dbReference type="InterPro" id="IPR018062">
    <property type="entry name" value="HTH_AraC-typ_CS"/>
</dbReference>
<feature type="transmembrane region" description="Helical" evidence="4">
    <location>
        <begin position="286"/>
        <end position="312"/>
    </location>
</feature>
<feature type="transmembrane region" description="Helical" evidence="4">
    <location>
        <begin position="21"/>
        <end position="42"/>
    </location>
</feature>